<dbReference type="AlphaFoldDB" id="A0A8J4AQI1"/>
<comment type="subcellular location">
    <subcellularLocation>
        <location evidence="1">Cytoplasm</location>
        <location evidence="1">Cytoskeleton</location>
        <location evidence="1">Cilium axoneme</location>
    </subcellularLocation>
</comment>
<name>A0A8J4AQI1_9CHLO</name>
<dbReference type="EMBL" id="BNCO01000003">
    <property type="protein sequence ID" value="GIL45808.1"/>
    <property type="molecule type" value="Genomic_DNA"/>
</dbReference>
<gene>
    <name evidence="3" type="ORF">Vafri_2957</name>
</gene>
<dbReference type="Proteomes" id="UP000747399">
    <property type="component" value="Unassembled WGS sequence"/>
</dbReference>
<accession>A0A8J4AQI1</accession>
<evidence type="ECO:0000256" key="2">
    <source>
        <dbReference type="SAM" id="MobiDB-lite"/>
    </source>
</evidence>
<protein>
    <submittedName>
        <fullName evidence="3">Uncharacterized protein</fullName>
    </submittedName>
</protein>
<reference evidence="3" key="1">
    <citation type="journal article" date="2021" name="Proc. Natl. Acad. Sci. U.S.A.">
        <title>Three genomes in the algal genus Volvox reveal the fate of a haploid sex-determining region after a transition to homothallism.</title>
        <authorList>
            <person name="Yamamoto K."/>
            <person name="Hamaji T."/>
            <person name="Kawai-Toyooka H."/>
            <person name="Matsuzaki R."/>
            <person name="Takahashi F."/>
            <person name="Nishimura Y."/>
            <person name="Kawachi M."/>
            <person name="Noguchi H."/>
            <person name="Minakuchi Y."/>
            <person name="Umen J.G."/>
            <person name="Toyoda A."/>
            <person name="Nozaki H."/>
        </authorList>
    </citation>
    <scope>NUCLEOTIDE SEQUENCE</scope>
    <source>
        <strain evidence="3">NIES-3780</strain>
    </source>
</reference>
<comment type="caution">
    <text evidence="3">The sequence shown here is derived from an EMBL/GenBank/DDBJ whole genome shotgun (WGS) entry which is preliminary data.</text>
</comment>
<keyword evidence="4" id="KW-1185">Reference proteome</keyword>
<evidence type="ECO:0000313" key="3">
    <source>
        <dbReference type="EMBL" id="GIL45808.1"/>
    </source>
</evidence>
<evidence type="ECO:0000256" key="1">
    <source>
        <dbReference type="ARBA" id="ARBA00004430"/>
    </source>
</evidence>
<dbReference type="Gene3D" id="3.80.10.10">
    <property type="entry name" value="Ribonuclease Inhibitor"/>
    <property type="match status" value="1"/>
</dbReference>
<proteinExistence type="predicted"/>
<dbReference type="GO" id="GO:0005930">
    <property type="term" value="C:axoneme"/>
    <property type="evidence" value="ECO:0007669"/>
    <property type="project" value="UniProtKB-SubCell"/>
</dbReference>
<sequence length="118" mass="12912">MQYGVCGSGTCPQGLVDVDLSGNQITLEGLRGLAEGIASSATLAAIVLDNNDLRTEGGKELLHAVDRNKGIVVCSMENTNTSDQIRMAMEALLEPRRKLRDKLHAQQQQQQQQQQQHQ</sequence>
<organism evidence="3 4">
    <name type="scientific">Volvox africanus</name>
    <dbReference type="NCBI Taxonomy" id="51714"/>
    <lineage>
        <taxon>Eukaryota</taxon>
        <taxon>Viridiplantae</taxon>
        <taxon>Chlorophyta</taxon>
        <taxon>core chlorophytes</taxon>
        <taxon>Chlorophyceae</taxon>
        <taxon>CS clade</taxon>
        <taxon>Chlamydomonadales</taxon>
        <taxon>Volvocaceae</taxon>
        <taxon>Volvox</taxon>
    </lineage>
</organism>
<feature type="compositionally biased region" description="Low complexity" evidence="2">
    <location>
        <begin position="106"/>
        <end position="118"/>
    </location>
</feature>
<dbReference type="SUPFAM" id="SSF52047">
    <property type="entry name" value="RNI-like"/>
    <property type="match status" value="1"/>
</dbReference>
<evidence type="ECO:0000313" key="4">
    <source>
        <dbReference type="Proteomes" id="UP000747399"/>
    </source>
</evidence>
<feature type="region of interest" description="Disordered" evidence="2">
    <location>
        <begin position="96"/>
        <end position="118"/>
    </location>
</feature>
<dbReference type="InterPro" id="IPR032675">
    <property type="entry name" value="LRR_dom_sf"/>
</dbReference>